<dbReference type="Gene3D" id="1.25.40.10">
    <property type="entry name" value="Tetratricopeptide repeat domain"/>
    <property type="match status" value="4"/>
</dbReference>
<organism evidence="3">
    <name type="scientific">Spirodela intermedia</name>
    <name type="common">Intermediate duckweed</name>
    <dbReference type="NCBI Taxonomy" id="51605"/>
    <lineage>
        <taxon>Eukaryota</taxon>
        <taxon>Viridiplantae</taxon>
        <taxon>Streptophyta</taxon>
        <taxon>Embryophyta</taxon>
        <taxon>Tracheophyta</taxon>
        <taxon>Spermatophyta</taxon>
        <taxon>Magnoliopsida</taxon>
        <taxon>Liliopsida</taxon>
        <taxon>Araceae</taxon>
        <taxon>Lemnoideae</taxon>
        <taxon>Spirodela</taxon>
    </lineage>
</organism>
<evidence type="ECO:0000313" key="4">
    <source>
        <dbReference type="Proteomes" id="UP001189122"/>
    </source>
</evidence>
<dbReference type="Pfam" id="PF13041">
    <property type="entry name" value="PPR_2"/>
    <property type="match status" value="1"/>
</dbReference>
<dbReference type="NCBIfam" id="TIGR00756">
    <property type="entry name" value="PPR"/>
    <property type="match status" value="2"/>
</dbReference>
<reference evidence="3 4" key="1">
    <citation type="submission" date="2019-12" db="EMBL/GenBank/DDBJ databases">
        <authorList>
            <person name="Scholz U."/>
            <person name="Mascher M."/>
            <person name="Fiebig A."/>
        </authorList>
    </citation>
    <scope>NUCLEOTIDE SEQUENCE</scope>
</reference>
<dbReference type="PANTHER" id="PTHR47926:SF526">
    <property type="entry name" value="PENTACOTRIPEPTIDE-REPEAT REGION OF PRORP DOMAIN-CONTAINING PROTEIN"/>
    <property type="match status" value="1"/>
</dbReference>
<dbReference type="FunFam" id="1.25.40.10:FF:000345">
    <property type="entry name" value="Pentatricopeptide repeat-containing protein"/>
    <property type="match status" value="1"/>
</dbReference>
<dbReference type="PROSITE" id="PS51375">
    <property type="entry name" value="PPR"/>
    <property type="match status" value="2"/>
</dbReference>
<dbReference type="EMBL" id="CACRZD030000008">
    <property type="protein sequence ID" value="CAA6663703.1"/>
    <property type="molecule type" value="Genomic_DNA"/>
</dbReference>
<dbReference type="Proteomes" id="UP001189122">
    <property type="component" value="Unassembled WGS sequence"/>
</dbReference>
<evidence type="ECO:0000313" key="3">
    <source>
        <dbReference type="EMBL" id="CAA2624243.1"/>
    </source>
</evidence>
<dbReference type="InterPro" id="IPR002885">
    <property type="entry name" value="PPR_rpt"/>
</dbReference>
<dbReference type="GO" id="GO:0009451">
    <property type="term" value="P:RNA modification"/>
    <property type="evidence" value="ECO:0007669"/>
    <property type="project" value="InterPro"/>
</dbReference>
<dbReference type="PANTHER" id="PTHR47926">
    <property type="entry name" value="PENTATRICOPEPTIDE REPEAT-CONTAINING PROTEIN"/>
    <property type="match status" value="1"/>
</dbReference>
<dbReference type="InterPro" id="IPR046960">
    <property type="entry name" value="PPR_At4g14850-like_plant"/>
</dbReference>
<feature type="repeat" description="PPR" evidence="2">
    <location>
        <begin position="309"/>
        <end position="343"/>
    </location>
</feature>
<dbReference type="Pfam" id="PF01535">
    <property type="entry name" value="PPR"/>
    <property type="match status" value="3"/>
</dbReference>
<sequence length="481" mass="52241">MGWGNKKTVSLVWCSPSSFQGAGEEAVSYATALVQLLQLHAQVVINGFSQKNFIIVKLLSSCIAAGTLPGPRGSSGATPAVPNLRNPFCCISAGVQCERGGGGFRGGLTAAQQLHLLVPPCLLHEAALLEGRKQVHASVVSSGFDASIFVQTNLVNMYAVAATGWEEDAIISARRVFDDMPHRNIVTWNVIIAAHLRCRDKDAFTWTTMIGGCAQTGRPERALALFEEMQMANVGADEVTLVAVLSACAQLGNLDLGRRIHAYVGGRSRDQAWRERGLLSLDNSLIHMYATCGAVDEAYSVFSGMPRRDTVSWNTMMMGLATHGRAGEVMDVFRRMPKTDAAVERPDGVTLLAVLCACNHTGRIDEGLRCFEHMTGVRSLRPAIEHYGCLVDMLSRAGLLEEARELIGMMPMPPNDVVWGSLVKSCCLRIDETLAGGVVDRLIELNPGRAGGHMVVLSNMHVTARRWEDALRLRQSMRREA</sequence>
<dbReference type="GO" id="GO:0003723">
    <property type="term" value="F:RNA binding"/>
    <property type="evidence" value="ECO:0007669"/>
    <property type="project" value="InterPro"/>
</dbReference>
<evidence type="ECO:0000256" key="1">
    <source>
        <dbReference type="ARBA" id="ARBA00022737"/>
    </source>
</evidence>
<proteinExistence type="predicted"/>
<accession>A0A7I8J1M6</accession>
<gene>
    <name evidence="3" type="ORF">SI7747_08010092</name>
</gene>
<dbReference type="InterPro" id="IPR011990">
    <property type="entry name" value="TPR-like_helical_dom_sf"/>
</dbReference>
<protein>
    <submittedName>
        <fullName evidence="3">Uncharacterized protein</fullName>
    </submittedName>
</protein>
<name>A0A7I8J1M6_SPIIN</name>
<dbReference type="AlphaFoldDB" id="A0A7I8J1M6"/>
<evidence type="ECO:0000256" key="2">
    <source>
        <dbReference type="PROSITE-ProRule" id="PRU00708"/>
    </source>
</evidence>
<keyword evidence="1" id="KW-0677">Repeat</keyword>
<dbReference type="EMBL" id="LR743595">
    <property type="protein sequence ID" value="CAA2624243.1"/>
    <property type="molecule type" value="Genomic_DNA"/>
</dbReference>
<keyword evidence="4" id="KW-1185">Reference proteome</keyword>
<feature type="repeat" description="PPR" evidence="2">
    <location>
        <begin position="202"/>
        <end position="236"/>
    </location>
</feature>